<gene>
    <name evidence="2" type="ORF">DPMN_016938</name>
</gene>
<keyword evidence="1" id="KW-0436">Ligase</keyword>
<organism evidence="2 3">
    <name type="scientific">Dreissena polymorpha</name>
    <name type="common">Zebra mussel</name>
    <name type="synonym">Mytilus polymorpha</name>
    <dbReference type="NCBI Taxonomy" id="45954"/>
    <lineage>
        <taxon>Eukaryota</taxon>
        <taxon>Metazoa</taxon>
        <taxon>Spiralia</taxon>
        <taxon>Lophotrochozoa</taxon>
        <taxon>Mollusca</taxon>
        <taxon>Bivalvia</taxon>
        <taxon>Autobranchia</taxon>
        <taxon>Heteroconchia</taxon>
        <taxon>Euheterodonta</taxon>
        <taxon>Imparidentia</taxon>
        <taxon>Neoheterodontei</taxon>
        <taxon>Myida</taxon>
        <taxon>Dreissenoidea</taxon>
        <taxon>Dreissenidae</taxon>
        <taxon>Dreissena</taxon>
    </lineage>
</organism>
<keyword evidence="1" id="KW-0547">Nucleotide-binding</keyword>
<dbReference type="InterPro" id="IPR036113">
    <property type="entry name" value="Asp/Glu-ADT_sf_sub_c"/>
</dbReference>
<dbReference type="SUPFAM" id="SSF141000">
    <property type="entry name" value="Glu-tRNAGln amidotransferase C subunit"/>
    <property type="match status" value="1"/>
</dbReference>
<reference evidence="2" key="1">
    <citation type="journal article" date="2019" name="bioRxiv">
        <title>The Genome of the Zebra Mussel, Dreissena polymorpha: A Resource for Invasive Species Research.</title>
        <authorList>
            <person name="McCartney M.A."/>
            <person name="Auch B."/>
            <person name="Kono T."/>
            <person name="Mallez S."/>
            <person name="Zhang Y."/>
            <person name="Obille A."/>
            <person name="Becker A."/>
            <person name="Abrahante J.E."/>
            <person name="Garbe J."/>
            <person name="Badalamenti J.P."/>
            <person name="Herman A."/>
            <person name="Mangelson H."/>
            <person name="Liachko I."/>
            <person name="Sullivan S."/>
            <person name="Sone E.D."/>
            <person name="Koren S."/>
            <person name="Silverstein K.A.T."/>
            <person name="Beckman K.B."/>
            <person name="Gohl D.M."/>
        </authorList>
    </citation>
    <scope>NUCLEOTIDE SEQUENCE</scope>
    <source>
        <strain evidence="2">Duluth1</strain>
        <tissue evidence="2">Whole animal</tissue>
    </source>
</reference>
<keyword evidence="1" id="KW-0496">Mitochondrion</keyword>
<comment type="subunit">
    <text evidence="1">Subunit of the heterotrimeric GatCAB amidotransferase (AdT) complex, composed of A, B and C subunits.</text>
</comment>
<dbReference type="HAMAP" id="MF_00122">
    <property type="entry name" value="GatC"/>
    <property type="match status" value="1"/>
</dbReference>
<dbReference type="GO" id="GO:0070681">
    <property type="term" value="P:glutaminyl-tRNAGln biosynthesis via transamidation"/>
    <property type="evidence" value="ECO:0007669"/>
    <property type="project" value="UniProtKB-UniRule"/>
</dbReference>
<dbReference type="GO" id="GO:0005739">
    <property type="term" value="C:mitochondrion"/>
    <property type="evidence" value="ECO:0007669"/>
    <property type="project" value="UniProtKB-SubCell"/>
</dbReference>
<comment type="similarity">
    <text evidence="1">Belongs to the GatC family.</text>
</comment>
<comment type="function">
    <text evidence="1">Allows the formation of correctly charged Gln-tRNA(Gln) through the transamidation of misacylated Glu-tRNA(Gln) in the mitochondria. The reaction takes place in the presence of glutamine and ATP through an activated gamma-phospho-Glu-tRNA(Gln).</text>
</comment>
<comment type="caution">
    <text evidence="2">The sequence shown here is derived from an EMBL/GenBank/DDBJ whole genome shotgun (WGS) entry which is preliminary data.</text>
</comment>
<dbReference type="GO" id="GO:0005524">
    <property type="term" value="F:ATP binding"/>
    <property type="evidence" value="ECO:0007669"/>
    <property type="project" value="UniProtKB-KW"/>
</dbReference>
<dbReference type="EC" id="6.3.5.-" evidence="1"/>
<keyword evidence="1" id="KW-0648">Protein biosynthesis</keyword>
<dbReference type="Pfam" id="PF02686">
    <property type="entry name" value="GatC"/>
    <property type="match status" value="1"/>
</dbReference>
<dbReference type="EMBL" id="JAIWYP010000001">
    <property type="protein sequence ID" value="KAH3892808.1"/>
    <property type="molecule type" value="Genomic_DNA"/>
</dbReference>
<proteinExistence type="inferred from homology"/>
<dbReference type="GO" id="GO:0006450">
    <property type="term" value="P:regulation of translational fidelity"/>
    <property type="evidence" value="ECO:0007669"/>
    <property type="project" value="InterPro"/>
</dbReference>
<dbReference type="InterPro" id="IPR003837">
    <property type="entry name" value="GatC"/>
</dbReference>
<keyword evidence="3" id="KW-1185">Reference proteome</keyword>
<keyword evidence="1" id="KW-0067">ATP-binding</keyword>
<reference evidence="2" key="2">
    <citation type="submission" date="2020-11" db="EMBL/GenBank/DDBJ databases">
        <authorList>
            <person name="McCartney M.A."/>
            <person name="Auch B."/>
            <person name="Kono T."/>
            <person name="Mallez S."/>
            <person name="Becker A."/>
            <person name="Gohl D.M."/>
            <person name="Silverstein K.A.T."/>
            <person name="Koren S."/>
            <person name="Bechman K.B."/>
            <person name="Herman A."/>
            <person name="Abrahante J.E."/>
            <person name="Garbe J."/>
        </authorList>
    </citation>
    <scope>NUCLEOTIDE SEQUENCE</scope>
    <source>
        <strain evidence="2">Duluth1</strain>
        <tissue evidence="2">Whole animal</tissue>
    </source>
</reference>
<dbReference type="GO" id="GO:0032543">
    <property type="term" value="P:mitochondrial translation"/>
    <property type="evidence" value="ECO:0007669"/>
    <property type="project" value="UniProtKB-UniRule"/>
</dbReference>
<dbReference type="Proteomes" id="UP000828390">
    <property type="component" value="Unassembled WGS sequence"/>
</dbReference>
<dbReference type="PANTHER" id="PTHR15004">
    <property type="entry name" value="GLUTAMYL-TRNA(GLN) AMIDOTRANSFERASE SUBUNIT C, MITOCHONDRIAL"/>
    <property type="match status" value="1"/>
</dbReference>
<accession>A0A9D4NDZ2</accession>
<evidence type="ECO:0000313" key="3">
    <source>
        <dbReference type="Proteomes" id="UP000828390"/>
    </source>
</evidence>
<sequence length="156" mass="18035">MAHIAGMFVIRSNQICSRLLNRQLFQCREKFKLPDKPEWIEIDPKALPPETVLDDSTIQLIERLSLVDFNNKEGVERLKSAIKYADQLCVVNTEGLEPMYSVQEHEELFLDEDVVREGNCKQEILRNAVKVEEDYFVTPPGNIPLKQKKLFDKEGS</sequence>
<comment type="subcellular location">
    <subcellularLocation>
        <location evidence="1">Mitochondrion</location>
    </subcellularLocation>
</comment>
<dbReference type="AlphaFoldDB" id="A0A9D4NDZ2"/>
<dbReference type="GO" id="GO:0030956">
    <property type="term" value="C:glutamyl-tRNA(Gln) amidotransferase complex"/>
    <property type="evidence" value="ECO:0007669"/>
    <property type="project" value="UniProtKB-UniRule"/>
</dbReference>
<comment type="catalytic activity">
    <reaction evidence="1">
        <text>L-glutamyl-tRNA(Gln) + L-glutamine + ATP + H2O = L-glutaminyl-tRNA(Gln) + L-glutamate + ADP + phosphate + H(+)</text>
        <dbReference type="Rhea" id="RHEA:17521"/>
        <dbReference type="Rhea" id="RHEA-COMP:9681"/>
        <dbReference type="Rhea" id="RHEA-COMP:9684"/>
        <dbReference type="ChEBI" id="CHEBI:15377"/>
        <dbReference type="ChEBI" id="CHEBI:15378"/>
        <dbReference type="ChEBI" id="CHEBI:29985"/>
        <dbReference type="ChEBI" id="CHEBI:30616"/>
        <dbReference type="ChEBI" id="CHEBI:43474"/>
        <dbReference type="ChEBI" id="CHEBI:58359"/>
        <dbReference type="ChEBI" id="CHEBI:78520"/>
        <dbReference type="ChEBI" id="CHEBI:78521"/>
        <dbReference type="ChEBI" id="CHEBI:456216"/>
    </reaction>
</comment>
<evidence type="ECO:0000313" key="2">
    <source>
        <dbReference type="EMBL" id="KAH3892808.1"/>
    </source>
</evidence>
<protein>
    <recommendedName>
        <fullName evidence="1">Glutamyl-tRNA(Gln) amidotransferase subunit C, mitochondrial</fullName>
        <shortName evidence="1">Glu-AdT subunit C</shortName>
        <ecNumber evidence="1">6.3.5.-</ecNumber>
    </recommendedName>
</protein>
<evidence type="ECO:0000256" key="1">
    <source>
        <dbReference type="HAMAP-Rule" id="MF_03149"/>
    </source>
</evidence>
<dbReference type="PANTHER" id="PTHR15004:SF0">
    <property type="entry name" value="GLUTAMYL-TRNA(GLN) AMIDOTRANSFERASE SUBUNIT C, MITOCHONDRIAL"/>
    <property type="match status" value="1"/>
</dbReference>
<name>A0A9D4NDZ2_DREPO</name>
<dbReference type="GO" id="GO:0050567">
    <property type="term" value="F:glutaminyl-tRNA synthase (glutamine-hydrolyzing) activity"/>
    <property type="evidence" value="ECO:0007669"/>
    <property type="project" value="UniProtKB-UniRule"/>
</dbReference>